<evidence type="ECO:0000256" key="1">
    <source>
        <dbReference type="SAM" id="SignalP"/>
    </source>
</evidence>
<reference evidence="2 3" key="2">
    <citation type="submission" date="2018-11" db="EMBL/GenBank/DDBJ databases">
        <authorList>
            <consortium name="Pathogen Informatics"/>
        </authorList>
    </citation>
    <scope>NUCLEOTIDE SEQUENCE [LARGE SCALE GENOMIC DNA]</scope>
    <source>
        <strain evidence="2 3">NST_G2</strain>
    </source>
</reference>
<protein>
    <submittedName>
        <fullName evidence="2 4">Uncharacterized protein</fullName>
    </submittedName>
</protein>
<sequence>MLQGLVCIFIFIRFCFNNFFLREIVAMDCARFGQSSKKAGVTEKEESTKDILVIVAELQNLNGFWELEARLADLLDCQLDKLKSAKPQKCEYTAQSLLNLLQ</sequence>
<accession>A0A183SAQ7</accession>
<keyword evidence="3" id="KW-1185">Reference proteome</keyword>
<evidence type="ECO:0000313" key="2">
    <source>
        <dbReference type="EMBL" id="VDL87404.1"/>
    </source>
</evidence>
<evidence type="ECO:0000313" key="3">
    <source>
        <dbReference type="Proteomes" id="UP000275846"/>
    </source>
</evidence>
<evidence type="ECO:0000313" key="4">
    <source>
        <dbReference type="WBParaSite" id="SSLN_0000135801-mRNA-1"/>
    </source>
</evidence>
<name>A0A183SAQ7_SCHSO</name>
<dbReference type="OrthoDB" id="10424776at2759"/>
<feature type="signal peptide" evidence="1">
    <location>
        <begin position="1"/>
        <end position="17"/>
    </location>
</feature>
<feature type="chain" id="PRO_5043141097" evidence="1">
    <location>
        <begin position="18"/>
        <end position="102"/>
    </location>
</feature>
<organism evidence="4">
    <name type="scientific">Schistocephalus solidus</name>
    <name type="common">Tapeworm</name>
    <dbReference type="NCBI Taxonomy" id="70667"/>
    <lineage>
        <taxon>Eukaryota</taxon>
        <taxon>Metazoa</taxon>
        <taxon>Spiralia</taxon>
        <taxon>Lophotrochozoa</taxon>
        <taxon>Platyhelminthes</taxon>
        <taxon>Cestoda</taxon>
        <taxon>Eucestoda</taxon>
        <taxon>Diphyllobothriidea</taxon>
        <taxon>Diphyllobothriidae</taxon>
        <taxon>Schistocephalus</taxon>
    </lineage>
</organism>
<gene>
    <name evidence="2" type="ORF">SSLN_LOCUS1305</name>
</gene>
<dbReference type="WBParaSite" id="SSLN_0000135801-mRNA-1">
    <property type="protein sequence ID" value="SSLN_0000135801-mRNA-1"/>
    <property type="gene ID" value="SSLN_0000135801"/>
</dbReference>
<dbReference type="EMBL" id="UYSU01002314">
    <property type="protein sequence ID" value="VDL87404.1"/>
    <property type="molecule type" value="Genomic_DNA"/>
</dbReference>
<dbReference type="Proteomes" id="UP000275846">
    <property type="component" value="Unassembled WGS sequence"/>
</dbReference>
<proteinExistence type="predicted"/>
<reference evidence="4" key="1">
    <citation type="submission" date="2016-06" db="UniProtKB">
        <authorList>
            <consortium name="WormBaseParasite"/>
        </authorList>
    </citation>
    <scope>IDENTIFICATION</scope>
</reference>
<dbReference type="AlphaFoldDB" id="A0A183SAQ7"/>
<keyword evidence="1" id="KW-0732">Signal</keyword>